<feature type="transmembrane region" description="Helical" evidence="2">
    <location>
        <begin position="318"/>
        <end position="340"/>
    </location>
</feature>
<proteinExistence type="predicted"/>
<feature type="transmembrane region" description="Helical" evidence="2">
    <location>
        <begin position="192"/>
        <end position="210"/>
    </location>
</feature>
<reference evidence="4" key="1">
    <citation type="submission" date="2022-08" db="EMBL/GenBank/DDBJ databases">
        <title>Draft genome sequence of Microbacterium arabinogalactanolyticum JCM 9171.</title>
        <authorList>
            <person name="Fujita K."/>
            <person name="Ishiwata A."/>
            <person name="Fushinobu S."/>
        </authorList>
    </citation>
    <scope>NUCLEOTIDE SEQUENCE</scope>
    <source>
        <strain evidence="4">JCM 9171</strain>
    </source>
</reference>
<dbReference type="RefSeq" id="WP_285631100.1">
    <property type="nucleotide sequence ID" value="NZ_BAAAUK010000003.1"/>
</dbReference>
<feature type="domain" description="DUF2510" evidence="3">
    <location>
        <begin position="5"/>
        <end position="33"/>
    </location>
</feature>
<feature type="transmembrane region" description="Helical" evidence="2">
    <location>
        <begin position="282"/>
        <end position="306"/>
    </location>
</feature>
<keyword evidence="2" id="KW-0472">Membrane</keyword>
<dbReference type="InterPro" id="IPR018929">
    <property type="entry name" value="DUF2510"/>
</dbReference>
<comment type="caution">
    <text evidence="4">The sequence shown here is derived from an EMBL/GenBank/DDBJ whole genome shotgun (WGS) entry which is preliminary data.</text>
</comment>
<feature type="compositionally biased region" description="Low complexity" evidence="1">
    <location>
        <begin position="53"/>
        <end position="105"/>
    </location>
</feature>
<organism evidence="4 5">
    <name type="scientific">Microbacterium arabinogalactanolyticum</name>
    <dbReference type="NCBI Taxonomy" id="69365"/>
    <lineage>
        <taxon>Bacteria</taxon>
        <taxon>Bacillati</taxon>
        <taxon>Actinomycetota</taxon>
        <taxon>Actinomycetes</taxon>
        <taxon>Micrococcales</taxon>
        <taxon>Microbacteriaceae</taxon>
        <taxon>Microbacterium</taxon>
    </lineage>
</organism>
<dbReference type="Proteomes" id="UP001165068">
    <property type="component" value="Unassembled WGS sequence"/>
</dbReference>
<sequence length="355" mass="37546">MAAQPGWYPAGVPGRERWWDGLQWTAYEREVAAPLAPQTPPVQQAPVIPQAPAIPQTPAIPQAPAAQHPQFAAPGAPFATPGAPSATPGAPSATPGAPFAAAPQFAPAPQPTIHPQSAAAQVITPPMGWYAFPPAGQLRWWNGVDWTAYKLKNGRPRADAYAVEPPSMGWVLGGMFALIGLMNLLMGLLNPGMGALSVVWFAVSIVWFIGAGRDHARRRVPPPTTAPSVDAELRPFPGEADAAGAGWYVVTGAVLRWWTGTRWAHYVLDRGRVRPTHFAPRAFRASMITCAVIGGLGLLSLVGGIVLANTTEESDAGIALAVLGGAFIFIALILLISVYARRYALILPAKPPTQR</sequence>
<evidence type="ECO:0000259" key="3">
    <source>
        <dbReference type="Pfam" id="PF10708"/>
    </source>
</evidence>
<accession>A0ABQ5NE15</accession>
<evidence type="ECO:0000256" key="2">
    <source>
        <dbReference type="SAM" id="Phobius"/>
    </source>
</evidence>
<protein>
    <recommendedName>
        <fullName evidence="3">DUF2510 domain-containing protein</fullName>
    </recommendedName>
</protein>
<evidence type="ECO:0000256" key="1">
    <source>
        <dbReference type="SAM" id="MobiDB-lite"/>
    </source>
</evidence>
<keyword evidence="5" id="KW-1185">Reference proteome</keyword>
<dbReference type="EMBL" id="BRZC01000003">
    <property type="protein sequence ID" value="GLC84007.1"/>
    <property type="molecule type" value="Genomic_DNA"/>
</dbReference>
<feature type="transmembrane region" description="Helical" evidence="2">
    <location>
        <begin position="167"/>
        <end position="186"/>
    </location>
</feature>
<name>A0ABQ5NE15_9MICO</name>
<feature type="region of interest" description="Disordered" evidence="1">
    <location>
        <begin position="53"/>
        <end position="117"/>
    </location>
</feature>
<evidence type="ECO:0000313" key="4">
    <source>
        <dbReference type="EMBL" id="GLC84007.1"/>
    </source>
</evidence>
<keyword evidence="2" id="KW-1133">Transmembrane helix</keyword>
<keyword evidence="2" id="KW-0812">Transmembrane</keyword>
<evidence type="ECO:0000313" key="5">
    <source>
        <dbReference type="Proteomes" id="UP001165068"/>
    </source>
</evidence>
<gene>
    <name evidence="4" type="ORF">MIAR_05950</name>
</gene>
<dbReference type="Pfam" id="PF10708">
    <property type="entry name" value="DUF2510"/>
    <property type="match status" value="1"/>
</dbReference>